<dbReference type="RefSeq" id="WP_157542111.1">
    <property type="nucleotide sequence ID" value="NZ_WQLA01000004.1"/>
</dbReference>
<dbReference type="AlphaFoldDB" id="A0A6I4IDV9"/>
<dbReference type="PANTHER" id="PTHR46546">
    <property type="entry name" value="SHEWANELLA-LIKE PROTEIN PHOSPHATASE 1"/>
    <property type="match status" value="1"/>
</dbReference>
<dbReference type="Proteomes" id="UP000434850">
    <property type="component" value="Unassembled WGS sequence"/>
</dbReference>
<name>A0A6I4IDV9_9SPHI</name>
<protein>
    <submittedName>
        <fullName evidence="3">Metallophosphoesterase</fullName>
    </submittedName>
</protein>
<reference evidence="3 4" key="1">
    <citation type="submission" date="2019-12" db="EMBL/GenBank/DDBJ databases">
        <title>Mucilaginibacter sp. HME9299 genome sequencing and assembly.</title>
        <authorList>
            <person name="Kang H."/>
            <person name="Kim H."/>
            <person name="Joh K."/>
        </authorList>
    </citation>
    <scope>NUCLEOTIDE SEQUENCE [LARGE SCALE GENOMIC DNA]</scope>
    <source>
        <strain evidence="3 4">HME9299</strain>
    </source>
</reference>
<feature type="signal peptide" evidence="1">
    <location>
        <begin position="1"/>
        <end position="22"/>
    </location>
</feature>
<feature type="domain" description="Calcineurin-like phosphoesterase" evidence="2">
    <location>
        <begin position="104"/>
        <end position="316"/>
    </location>
</feature>
<dbReference type="Gene3D" id="3.60.21.10">
    <property type="match status" value="1"/>
</dbReference>
<dbReference type="GO" id="GO:0016787">
    <property type="term" value="F:hydrolase activity"/>
    <property type="evidence" value="ECO:0007669"/>
    <property type="project" value="InterPro"/>
</dbReference>
<evidence type="ECO:0000313" key="4">
    <source>
        <dbReference type="Proteomes" id="UP000434850"/>
    </source>
</evidence>
<dbReference type="SUPFAM" id="SSF56300">
    <property type="entry name" value="Metallo-dependent phosphatases"/>
    <property type="match status" value="1"/>
</dbReference>
<evidence type="ECO:0000256" key="1">
    <source>
        <dbReference type="SAM" id="SignalP"/>
    </source>
</evidence>
<proteinExistence type="predicted"/>
<evidence type="ECO:0000313" key="3">
    <source>
        <dbReference type="EMBL" id="MVN91786.1"/>
    </source>
</evidence>
<dbReference type="Pfam" id="PF00149">
    <property type="entry name" value="Metallophos"/>
    <property type="match status" value="1"/>
</dbReference>
<feature type="chain" id="PRO_5026132213" evidence="1">
    <location>
        <begin position="23"/>
        <end position="379"/>
    </location>
</feature>
<organism evidence="3 4">
    <name type="scientific">Mucilaginibacter aquatilis</name>
    <dbReference type="NCBI Taxonomy" id="1517760"/>
    <lineage>
        <taxon>Bacteria</taxon>
        <taxon>Pseudomonadati</taxon>
        <taxon>Bacteroidota</taxon>
        <taxon>Sphingobacteriia</taxon>
        <taxon>Sphingobacteriales</taxon>
        <taxon>Sphingobacteriaceae</taxon>
        <taxon>Mucilaginibacter</taxon>
    </lineage>
</organism>
<evidence type="ECO:0000259" key="2">
    <source>
        <dbReference type="Pfam" id="PF00149"/>
    </source>
</evidence>
<sequence length="379" mass="43093">MKQVFWILLAGLFSGISHCVTAQPSHPTVDGPYIFYKGDYGYAKRIEKKGKKLKLKIDSFKVSDRADTKFRVDVDGYPDWSFTVKLKKKISPRSASFSGSEPMLFLSDIEGEFTAFREILLANNVIDSNYNWLFGKGRLVIAGDLFDRGKQVTPYLWLLYKLEDDARAKGGDVNVILGNHDIMNFKGDYRYVQPLYWANAKLMHESYSDLHNADTELGRWLRSKNIIEKIGDMLVMHGGMSADALEQKLTVDEINNASRPYLDKSSKVTPDILKSFLGNQGVFWYRGYFTKSRASMQTVDATLKQYKVKYIVVGHTIIKQNIGLYYGGKVVGLDVNEHKGDRAAALYTKGKWYVLDASGNKKELIYNEDNDTIKTEDID</sequence>
<dbReference type="InterPro" id="IPR004843">
    <property type="entry name" value="Calcineurin-like_PHP"/>
</dbReference>
<gene>
    <name evidence="3" type="ORF">GO816_11670</name>
</gene>
<dbReference type="PANTHER" id="PTHR46546:SF4">
    <property type="entry name" value="SHEWANELLA-LIKE PROTEIN PHOSPHATASE 1"/>
    <property type="match status" value="1"/>
</dbReference>
<dbReference type="InterPro" id="IPR029052">
    <property type="entry name" value="Metallo-depent_PP-like"/>
</dbReference>
<dbReference type="OrthoDB" id="7550081at2"/>
<dbReference type="EMBL" id="WQLA01000004">
    <property type="protein sequence ID" value="MVN91786.1"/>
    <property type="molecule type" value="Genomic_DNA"/>
</dbReference>
<accession>A0A6I4IDV9</accession>
<keyword evidence="1" id="KW-0732">Signal</keyword>
<keyword evidence="4" id="KW-1185">Reference proteome</keyword>
<comment type="caution">
    <text evidence="3">The sequence shown here is derived from an EMBL/GenBank/DDBJ whole genome shotgun (WGS) entry which is preliminary data.</text>
</comment>